<dbReference type="Proteomes" id="UP000191612">
    <property type="component" value="Unassembled WGS sequence"/>
</dbReference>
<dbReference type="STRING" id="60172.A0A1V6QVL3"/>
<dbReference type="Pfam" id="PF08240">
    <property type="entry name" value="ADH_N"/>
    <property type="match status" value="1"/>
</dbReference>
<dbReference type="Gene3D" id="3.40.50.720">
    <property type="entry name" value="NAD(P)-binding Rossmann-like Domain"/>
    <property type="match status" value="1"/>
</dbReference>
<dbReference type="InterPro" id="IPR013154">
    <property type="entry name" value="ADH-like_N"/>
</dbReference>
<protein>
    <recommendedName>
        <fullName evidence="1">Alcohol dehydrogenase-like N-terminal domain-containing protein</fullName>
    </recommendedName>
</protein>
<keyword evidence="3" id="KW-1185">Reference proteome</keyword>
<dbReference type="SUPFAM" id="SSF51735">
    <property type="entry name" value="NAD(P)-binding Rossmann-fold domains"/>
    <property type="match status" value="1"/>
</dbReference>
<dbReference type="CDD" id="cd05188">
    <property type="entry name" value="MDR"/>
    <property type="match status" value="1"/>
</dbReference>
<dbReference type="Gene3D" id="3.90.180.10">
    <property type="entry name" value="Medium-chain alcohol dehydrogenases, catalytic domain"/>
    <property type="match status" value="1"/>
</dbReference>
<comment type="caution">
    <text evidence="2">The sequence shown here is derived from an EMBL/GenBank/DDBJ whole genome shotgun (WGS) entry which is preliminary data.</text>
</comment>
<dbReference type="GO" id="GO:0005739">
    <property type="term" value="C:mitochondrion"/>
    <property type="evidence" value="ECO:0007669"/>
    <property type="project" value="TreeGrafter"/>
</dbReference>
<evidence type="ECO:0000313" key="3">
    <source>
        <dbReference type="Proteomes" id="UP000191612"/>
    </source>
</evidence>
<dbReference type="InterPro" id="IPR036291">
    <property type="entry name" value="NAD(P)-bd_dom_sf"/>
</dbReference>
<name>A0A1V6QVL3_9EURO</name>
<sequence>MTSVPEYGAFDDATPNSLDIRHPNISDRKLLPSVHPTHHAPILRPAPFTEPQVEEVPIPSLLPGSVLLRILATPLHSYSKLGLESYTPARSPHQKPFIPGSSAIARVSRVGDDATTLEVGQLVFFDSVMKGRDSPETVKFSNPIYHGFDLHSSELLASSGFADGSYAEVMRAPLENCYPLDEAKLMGDPRQRGFAYTPEQLCAIATFLRPFGRLSSIDVKAGETVLISPATSLNGAAACMVALAMGAEVVAWSHDDAKLMHLNHILSQTHNGSCERIPTIAWTGNCAKDIRNIIRRFGPMDVFLDISPPGTGESFHLKSGIMSLRPGGQVSLMGAYETFEIPNLFVTRCNITLKGNWTYERNDILALIKMVEKGNIRLKEEDGRYVVGEFGLDQWREALTAANQLTGIGESVVFSF</sequence>
<evidence type="ECO:0000259" key="1">
    <source>
        <dbReference type="Pfam" id="PF08240"/>
    </source>
</evidence>
<dbReference type="SUPFAM" id="SSF50129">
    <property type="entry name" value="GroES-like"/>
    <property type="match status" value="1"/>
</dbReference>
<evidence type="ECO:0000313" key="2">
    <source>
        <dbReference type="EMBL" id="OQD93234.1"/>
    </source>
</evidence>
<reference evidence="3" key="1">
    <citation type="journal article" date="2017" name="Nat. Microbiol.">
        <title>Global analysis of biosynthetic gene clusters reveals vast potential of secondary metabolite production in Penicillium species.</title>
        <authorList>
            <person name="Nielsen J.C."/>
            <person name="Grijseels S."/>
            <person name="Prigent S."/>
            <person name="Ji B."/>
            <person name="Dainat J."/>
            <person name="Nielsen K.F."/>
            <person name="Frisvad J.C."/>
            <person name="Workman M."/>
            <person name="Nielsen J."/>
        </authorList>
    </citation>
    <scope>NUCLEOTIDE SEQUENCE [LARGE SCALE GENOMIC DNA]</scope>
    <source>
        <strain evidence="3">IBT 29525</strain>
    </source>
</reference>
<accession>A0A1V6QVL3</accession>
<proteinExistence type="predicted"/>
<dbReference type="AlphaFoldDB" id="A0A1V6QVL3"/>
<dbReference type="EMBL" id="MDYO01000034">
    <property type="protein sequence ID" value="OQD93234.1"/>
    <property type="molecule type" value="Genomic_DNA"/>
</dbReference>
<dbReference type="GO" id="GO:0016491">
    <property type="term" value="F:oxidoreductase activity"/>
    <property type="evidence" value="ECO:0007669"/>
    <property type="project" value="TreeGrafter"/>
</dbReference>
<dbReference type="PANTHER" id="PTHR43677">
    <property type="entry name" value="SHORT-CHAIN DEHYDROGENASE/REDUCTASE"/>
    <property type="match status" value="1"/>
</dbReference>
<dbReference type="InterPro" id="IPR011032">
    <property type="entry name" value="GroES-like_sf"/>
</dbReference>
<gene>
    <name evidence="2" type="ORF">PENSOL_c034G06091</name>
</gene>
<dbReference type="PANTHER" id="PTHR43677:SF4">
    <property type="entry name" value="QUINONE OXIDOREDUCTASE-LIKE PROTEIN 2"/>
    <property type="match status" value="1"/>
</dbReference>
<feature type="domain" description="Alcohol dehydrogenase-like N-terminal" evidence="1">
    <location>
        <begin position="91"/>
        <end position="181"/>
    </location>
</feature>
<dbReference type="InterPro" id="IPR051397">
    <property type="entry name" value="Zn-ADH-like_protein"/>
</dbReference>
<organism evidence="2 3">
    <name type="scientific">Penicillium solitum</name>
    <dbReference type="NCBI Taxonomy" id="60172"/>
    <lineage>
        <taxon>Eukaryota</taxon>
        <taxon>Fungi</taxon>
        <taxon>Dikarya</taxon>
        <taxon>Ascomycota</taxon>
        <taxon>Pezizomycotina</taxon>
        <taxon>Eurotiomycetes</taxon>
        <taxon>Eurotiomycetidae</taxon>
        <taxon>Eurotiales</taxon>
        <taxon>Aspergillaceae</taxon>
        <taxon>Penicillium</taxon>
    </lineage>
</organism>